<protein>
    <recommendedName>
        <fullName evidence="5">Pentatricopeptide repeat-containing protein</fullName>
    </recommendedName>
</protein>
<dbReference type="InterPro" id="IPR046848">
    <property type="entry name" value="E_motif"/>
</dbReference>
<reference evidence="3 4" key="1">
    <citation type="journal article" date="2013" name="BMC Genomics">
        <title>The miniature genome of a carnivorous plant Genlisea aurea contains a low number of genes and short non-coding sequences.</title>
        <authorList>
            <person name="Leushkin E.V."/>
            <person name="Sutormin R.A."/>
            <person name="Nabieva E.R."/>
            <person name="Penin A.A."/>
            <person name="Kondrashov A.S."/>
            <person name="Logacheva M.D."/>
        </authorList>
    </citation>
    <scope>NUCLEOTIDE SEQUENCE [LARGE SCALE GENOMIC DNA]</scope>
</reference>
<evidence type="ECO:0000256" key="2">
    <source>
        <dbReference type="PROSITE-ProRule" id="PRU00708"/>
    </source>
</evidence>
<name>S8C250_9LAMI</name>
<evidence type="ECO:0008006" key="5">
    <source>
        <dbReference type="Google" id="ProtNLM"/>
    </source>
</evidence>
<dbReference type="FunFam" id="1.25.40.10:FF:000361">
    <property type="entry name" value="Pentatricopeptide repeat-containing protein chloroplastic"/>
    <property type="match status" value="1"/>
</dbReference>
<dbReference type="InterPro" id="IPR046960">
    <property type="entry name" value="PPR_At4g14850-like_plant"/>
</dbReference>
<dbReference type="InterPro" id="IPR002885">
    <property type="entry name" value="PPR_rpt"/>
</dbReference>
<evidence type="ECO:0000313" key="3">
    <source>
        <dbReference type="EMBL" id="EPS58506.1"/>
    </source>
</evidence>
<dbReference type="Pfam" id="PF01535">
    <property type="entry name" value="PPR"/>
    <property type="match status" value="4"/>
</dbReference>
<dbReference type="GO" id="GO:0003723">
    <property type="term" value="F:RNA binding"/>
    <property type="evidence" value="ECO:0007669"/>
    <property type="project" value="InterPro"/>
</dbReference>
<organism evidence="3 4">
    <name type="scientific">Genlisea aurea</name>
    <dbReference type="NCBI Taxonomy" id="192259"/>
    <lineage>
        <taxon>Eukaryota</taxon>
        <taxon>Viridiplantae</taxon>
        <taxon>Streptophyta</taxon>
        <taxon>Embryophyta</taxon>
        <taxon>Tracheophyta</taxon>
        <taxon>Spermatophyta</taxon>
        <taxon>Magnoliopsida</taxon>
        <taxon>eudicotyledons</taxon>
        <taxon>Gunneridae</taxon>
        <taxon>Pentapetalae</taxon>
        <taxon>asterids</taxon>
        <taxon>lamiids</taxon>
        <taxon>Lamiales</taxon>
        <taxon>Lentibulariaceae</taxon>
        <taxon>Genlisea</taxon>
    </lineage>
</organism>
<dbReference type="FunFam" id="1.25.40.10:FF:000090">
    <property type="entry name" value="Pentatricopeptide repeat-containing protein, chloroplastic"/>
    <property type="match status" value="1"/>
</dbReference>
<feature type="repeat" description="PPR" evidence="2">
    <location>
        <begin position="304"/>
        <end position="338"/>
    </location>
</feature>
<accession>S8C250</accession>
<dbReference type="Pfam" id="PF13041">
    <property type="entry name" value="PPR_2"/>
    <property type="match status" value="2"/>
</dbReference>
<dbReference type="InterPro" id="IPR011990">
    <property type="entry name" value="TPR-like_helical_dom_sf"/>
</dbReference>
<comment type="caution">
    <text evidence="3">The sequence shown here is derived from an EMBL/GenBank/DDBJ whole genome shotgun (WGS) entry which is preliminary data.</text>
</comment>
<keyword evidence="4" id="KW-1185">Reference proteome</keyword>
<dbReference type="OrthoDB" id="1880841at2759"/>
<dbReference type="Gene3D" id="1.25.40.10">
    <property type="entry name" value="Tetratricopeptide repeat domain"/>
    <property type="match status" value="5"/>
</dbReference>
<gene>
    <name evidence="3" type="ORF">M569_16308</name>
</gene>
<feature type="repeat" description="PPR" evidence="2">
    <location>
        <begin position="405"/>
        <end position="439"/>
    </location>
</feature>
<dbReference type="Pfam" id="PF20431">
    <property type="entry name" value="E_motif"/>
    <property type="match status" value="1"/>
</dbReference>
<dbReference type="GO" id="GO:0009451">
    <property type="term" value="P:RNA modification"/>
    <property type="evidence" value="ECO:0007669"/>
    <property type="project" value="InterPro"/>
</dbReference>
<proteinExistence type="predicted"/>
<dbReference type="PANTHER" id="PTHR24015">
    <property type="entry name" value="OS07G0578800 PROTEIN-RELATED"/>
    <property type="match status" value="1"/>
</dbReference>
<feature type="repeat" description="PPR" evidence="2">
    <location>
        <begin position="607"/>
        <end position="641"/>
    </location>
</feature>
<dbReference type="NCBIfam" id="TIGR00756">
    <property type="entry name" value="PPR"/>
    <property type="match status" value="6"/>
</dbReference>
<dbReference type="PROSITE" id="PS51375">
    <property type="entry name" value="PPR"/>
    <property type="match status" value="5"/>
</dbReference>
<feature type="repeat" description="PPR" evidence="2">
    <location>
        <begin position="642"/>
        <end position="677"/>
    </location>
</feature>
<dbReference type="Proteomes" id="UP000015453">
    <property type="component" value="Unassembled WGS sequence"/>
</dbReference>
<feature type="repeat" description="PPR" evidence="2">
    <location>
        <begin position="506"/>
        <end position="540"/>
    </location>
</feature>
<evidence type="ECO:0000313" key="4">
    <source>
        <dbReference type="Proteomes" id="UP000015453"/>
    </source>
</evidence>
<dbReference type="EMBL" id="AUSU01009157">
    <property type="protein sequence ID" value="EPS58506.1"/>
    <property type="molecule type" value="Genomic_DNA"/>
</dbReference>
<dbReference type="PANTHER" id="PTHR24015:SF548">
    <property type="entry name" value="OS08G0340900 PROTEIN"/>
    <property type="match status" value="1"/>
</dbReference>
<sequence>MLNRGDTHCCLIDFGSLHPQQWRPLLADILPRCASAGTLSATQRLHAIAVVAGHLPSSISVSAALILSYATNGSHPSAVSSLFRPAVRFSRSSFLHNTLIRACTILSAGRHRDGVDRLGLTVYNDLARENRFRPDDYTFPFALKLCADFSHVIKGFEIHGRLIKSGLDKELCVNNTLLFFYGTSGSLSVVRNVFDEMPERDIISWNTCIRIFSDNDQFLKSLAFFRNMFRTHDELLPNVVTVVSILPVSALLQDRMLIGSIHCYAFKAGLEDEIKVCNGLVDAYGKSGNVDAMEGVFYEMINRNEVTWNSIIGAFSYRGYHSKALDYFRGMILENVKLNAVTVATILPALIELGFFRTGKEVHAFCVRTHKISDIFVANALIGLYGKYGRCAESSSLFNAIAVKNTVSWNTIIGSYAQNGLEFDAVMLLREMQAQGACPNSVTLTNVLPACGRLGYLRYGKAIHCRSIRSRSSDDLFVSNALTDMYAKCDRLDLGRTVFDLSSLRDEVSYNVLIMAYSQTSECFNSISLFTEMLDLGMNLDAVCYMGVLSACSNMYAVKEGRQIHGFLVRNLFHEQLFVSNSLMSFYSRCGRVHTARRIFDGMTARDVASWNTLILGYGMTGQVRAAVDLFERMKRDGVGRDPVSYVAVLTACSHGGLVDEGRTYFAEMVSSDGMRPSDVHYACMVDLLARSSLMAEAVELIDGLPGAPRADTWGALLGASRIHCDVEVGRRAGDRVLELKPDHPGYYVALSNMYWEAGRSEEADVVRDWMRRRRVKKKNPGCSWIHNDGDGGVDAFVNGESVSIPPAGTGLVGRYQPWFSHHYTNPLDPVHGEAMAARKILELAARMHKNHPRG</sequence>
<dbReference type="AlphaFoldDB" id="S8C250"/>
<keyword evidence="1" id="KW-0677">Repeat</keyword>
<evidence type="ECO:0000256" key="1">
    <source>
        <dbReference type="ARBA" id="ARBA00022737"/>
    </source>
</evidence>